<name>A0A5M3WUM3_9ACTN</name>
<dbReference type="EMBL" id="BLAE01000021">
    <property type="protein sequence ID" value="GES10323.1"/>
    <property type="molecule type" value="Genomic_DNA"/>
</dbReference>
<dbReference type="Proteomes" id="UP000331127">
    <property type="component" value="Unassembled WGS sequence"/>
</dbReference>
<evidence type="ECO:0000313" key="2">
    <source>
        <dbReference type="EMBL" id="GES10323.1"/>
    </source>
</evidence>
<keyword evidence="3" id="KW-1185">Reference proteome</keyword>
<protein>
    <submittedName>
        <fullName evidence="2">Uncharacterized protein</fullName>
    </submittedName>
</protein>
<reference evidence="2 3" key="1">
    <citation type="submission" date="2019-10" db="EMBL/GenBank/DDBJ databases">
        <title>Whole genome shotgun sequence of Acrocarpospora macrocephala NBRC 16266.</title>
        <authorList>
            <person name="Ichikawa N."/>
            <person name="Kimura A."/>
            <person name="Kitahashi Y."/>
            <person name="Komaki H."/>
            <person name="Oguchi A."/>
        </authorList>
    </citation>
    <scope>NUCLEOTIDE SEQUENCE [LARGE SCALE GENOMIC DNA]</scope>
    <source>
        <strain evidence="2 3">NBRC 16266</strain>
    </source>
</reference>
<comment type="caution">
    <text evidence="2">The sequence shown here is derived from an EMBL/GenBank/DDBJ whole genome shotgun (WGS) entry which is preliminary data.</text>
</comment>
<dbReference type="AlphaFoldDB" id="A0A5M3WUM3"/>
<proteinExistence type="predicted"/>
<accession>A0A5M3WUM3</accession>
<evidence type="ECO:0000256" key="1">
    <source>
        <dbReference type="SAM" id="MobiDB-lite"/>
    </source>
</evidence>
<feature type="region of interest" description="Disordered" evidence="1">
    <location>
        <begin position="19"/>
        <end position="47"/>
    </location>
</feature>
<gene>
    <name evidence="2" type="ORF">Amac_039200</name>
</gene>
<sequence length="47" mass="5157">MTDTWTEFERRRAAQISHYARATEAPDSRALRVVPSGKTGGPARALA</sequence>
<evidence type="ECO:0000313" key="3">
    <source>
        <dbReference type="Proteomes" id="UP000331127"/>
    </source>
</evidence>
<dbReference type="RefSeq" id="WP_155355770.1">
    <property type="nucleotide sequence ID" value="NZ_BAAAHL010000014.1"/>
</dbReference>
<organism evidence="2 3">
    <name type="scientific">Acrocarpospora macrocephala</name>
    <dbReference type="NCBI Taxonomy" id="150177"/>
    <lineage>
        <taxon>Bacteria</taxon>
        <taxon>Bacillati</taxon>
        <taxon>Actinomycetota</taxon>
        <taxon>Actinomycetes</taxon>
        <taxon>Streptosporangiales</taxon>
        <taxon>Streptosporangiaceae</taxon>
        <taxon>Acrocarpospora</taxon>
    </lineage>
</organism>